<dbReference type="Gene3D" id="3.40.50.620">
    <property type="entry name" value="HUPs"/>
    <property type="match status" value="1"/>
</dbReference>
<dbReference type="Proteomes" id="UP001500902">
    <property type="component" value="Unassembled WGS sequence"/>
</dbReference>
<evidence type="ECO:0000259" key="1">
    <source>
        <dbReference type="Pfam" id="PF01507"/>
    </source>
</evidence>
<sequence length="417" mass="45344">MSTAAGSRYDQNAVDTFKADAARHTRSRTAAQKRTVRRSAVQLPLGLAADTRQVGSAMNLLPYDLIVICSSAGKDSLALLAYVAKLIRQQKYRGRVVVLHNTLGVTRSGAPVEWWGVEAAVREHAAACGFEVVVRSRHDGLWGLLLGPRRKWPGNNARWCTSDLKSGPSMTWITEAVTEFWNQLGVPADRPVEVLYCLGLRGEESSGRAAQPIASVNERHSSGNRRITRWLPLRDWTIQDVWDEIKEAGLRPHAGYRWGLSRLSCSLCVLASLEDLMLAAALRPALAADYRWAELELGRPFTERLSMAMILAGLDAAWAEAAGDTAAAVDAAVVLYELVRDYLASTAVARGEGQTASGRPRTPWTEQHLVGRATARTSEILAAGRRAVALAAEADTSVWMLEPLDEQAAADLAGAAR</sequence>
<dbReference type="RefSeq" id="WP_344897631.1">
    <property type="nucleotide sequence ID" value="NZ_BAAAZP010000265.1"/>
</dbReference>
<name>A0ABP7ENW2_9ACTN</name>
<dbReference type="EMBL" id="BAAAZP010000265">
    <property type="protein sequence ID" value="GAA3721371.1"/>
    <property type="molecule type" value="Genomic_DNA"/>
</dbReference>
<dbReference type="SUPFAM" id="SSF52402">
    <property type="entry name" value="Adenine nucleotide alpha hydrolases-like"/>
    <property type="match status" value="1"/>
</dbReference>
<reference evidence="3" key="1">
    <citation type="journal article" date="2019" name="Int. J. Syst. Evol. Microbiol.">
        <title>The Global Catalogue of Microorganisms (GCM) 10K type strain sequencing project: providing services to taxonomists for standard genome sequencing and annotation.</title>
        <authorList>
            <consortium name="The Broad Institute Genomics Platform"/>
            <consortium name="The Broad Institute Genome Sequencing Center for Infectious Disease"/>
            <person name="Wu L."/>
            <person name="Ma J."/>
        </authorList>
    </citation>
    <scope>NUCLEOTIDE SEQUENCE [LARGE SCALE GENOMIC DNA]</scope>
    <source>
        <strain evidence="3">JCM 16904</strain>
    </source>
</reference>
<comment type="caution">
    <text evidence="2">The sequence shown here is derived from an EMBL/GenBank/DDBJ whole genome shotgun (WGS) entry which is preliminary data.</text>
</comment>
<dbReference type="Pfam" id="PF01507">
    <property type="entry name" value="PAPS_reduct"/>
    <property type="match status" value="1"/>
</dbReference>
<accession>A0ABP7ENW2</accession>
<evidence type="ECO:0000313" key="3">
    <source>
        <dbReference type="Proteomes" id="UP001500902"/>
    </source>
</evidence>
<protein>
    <recommendedName>
        <fullName evidence="1">Phosphoadenosine phosphosulphate reductase domain-containing protein</fullName>
    </recommendedName>
</protein>
<organism evidence="2 3">
    <name type="scientific">Nonomuraea antimicrobica</name>
    <dbReference type="NCBI Taxonomy" id="561173"/>
    <lineage>
        <taxon>Bacteria</taxon>
        <taxon>Bacillati</taxon>
        <taxon>Actinomycetota</taxon>
        <taxon>Actinomycetes</taxon>
        <taxon>Streptosporangiales</taxon>
        <taxon>Streptosporangiaceae</taxon>
        <taxon>Nonomuraea</taxon>
    </lineage>
</organism>
<evidence type="ECO:0000313" key="2">
    <source>
        <dbReference type="EMBL" id="GAA3721371.1"/>
    </source>
</evidence>
<proteinExistence type="predicted"/>
<gene>
    <name evidence="2" type="ORF">GCM10022224_103680</name>
</gene>
<dbReference type="InterPro" id="IPR014729">
    <property type="entry name" value="Rossmann-like_a/b/a_fold"/>
</dbReference>
<feature type="domain" description="Phosphoadenosine phosphosulphate reductase" evidence="1">
    <location>
        <begin position="195"/>
        <end position="268"/>
    </location>
</feature>
<keyword evidence="3" id="KW-1185">Reference proteome</keyword>
<dbReference type="InterPro" id="IPR002500">
    <property type="entry name" value="PAPS_reduct_dom"/>
</dbReference>